<dbReference type="GO" id="GO:0071709">
    <property type="term" value="P:membrane assembly"/>
    <property type="evidence" value="ECO:0007669"/>
    <property type="project" value="InterPro"/>
</dbReference>
<keyword evidence="2" id="KW-1134">Transmembrane beta strand</keyword>
<keyword evidence="7" id="KW-0998">Cell outer membrane</keyword>
<organism evidence="10">
    <name type="scientific">Lawsonia intracellularis</name>
    <dbReference type="NCBI Taxonomy" id="29546"/>
    <lineage>
        <taxon>Bacteria</taxon>
        <taxon>Pseudomonadati</taxon>
        <taxon>Thermodesulfobacteriota</taxon>
        <taxon>Desulfovibrionia</taxon>
        <taxon>Desulfovibrionales</taxon>
        <taxon>Desulfovibrionaceae</taxon>
        <taxon>Lawsonia</taxon>
    </lineage>
</organism>
<dbReference type="InterPro" id="IPR039910">
    <property type="entry name" value="D15-like"/>
</dbReference>
<sequence length="884" mass="99693">MCNILYCNIIANAASKDDPSIVVLPFQINGSSNDEELQTELPMLLATALKNKGFRVIPNKSALNLLYKQNISQLNISTAKKVAQQLHADYVVYGSFNQTGENFSIDSRLIDSTGVASARPLYIEKPKFNELNIAVTELAERISNGLIKKNTIADVRIHGLKVLDPDVILTRLTINKGDHTDHAKINAEIKKIWELGYFSDVSASIEESGEGRLLVFTVQEKPKITDVVVQGSKAVSIDNILAAMSSKKGSVISDRLLSQDIQKITDLYRKEGYYLAEVNYEIKEKENTSSATLLLTVNEGKKLYIKDVRIEGLETIKAKTLKKELALTERNFLSWFTGTGVLREEYLERDSIAISAYAMNHGYVDIQVASPEVTFNEKGIVITFRVKEGKRYKIGKIDFKGDLIETDEQLLRVTKIDDHKNYEQYFSLSVMQDDVKALTDFYSDYGYAFAEVDLETTKNEEDATIDVTFLIDKKQKVFLRRIIVEGNTRTRDNVILRELRLADGDLFNGQHLRRSNECLNRLGYFNQVDTDTLPTGKDDEVDLLVKVQEARTGAITGGVGYSTHSKFGVSGSISERNLWGKGYILSIEGFISSKSSSLDLSFTNPRVYDTDSGFSNNIYTLRDEWDDFRKKTYGDTIRLFHPIGEYSSIFVGYRIDQYRLYDIPSTAPRSYLDYQGKNISSVVSGGFTFDSTDSRERPSKGHIAKLIVEYGGGGLGGNDNFFKPIAELQGFYSISRSKNHIIHWRTRAGAAYKNSKKPVPVFDRFFIGGIDSIRGYDTEDLAPKDPRFGDEIGGDRMAFLNLEYIWTFQPELGLALVPFYDIGFQTDSVQTSNPFSKPKQSYGLELRWRSPMGDLRFAYGIPLNKNVSGKKTRGRFEFSMGQFF</sequence>
<dbReference type="GO" id="GO:0009279">
    <property type="term" value="C:cell outer membrane"/>
    <property type="evidence" value="ECO:0007669"/>
    <property type="project" value="UniProtKB-UniRule"/>
</dbReference>
<dbReference type="PROSITE" id="PS51779">
    <property type="entry name" value="POTRA"/>
    <property type="match status" value="5"/>
</dbReference>
<reference evidence="10" key="1">
    <citation type="submission" date="2008-04" db="EMBL/GenBank/DDBJ databases">
        <title>Lawsonia intracellularis strain GX OMP gene.</title>
        <authorList>
            <person name="Huang W.J."/>
            <person name="Xie L.H."/>
            <person name="Lan J.N."/>
            <person name="Xiao A.H."/>
            <person name="Zhang N."/>
        </authorList>
    </citation>
    <scope>NUCLEOTIDE SEQUENCE</scope>
    <source>
        <strain evidence="10">GX</strain>
    </source>
</reference>
<evidence type="ECO:0000256" key="8">
    <source>
        <dbReference type="NCBIfam" id="TIGR03303"/>
    </source>
</evidence>
<evidence type="ECO:0000256" key="5">
    <source>
        <dbReference type="ARBA" id="ARBA00022737"/>
    </source>
</evidence>
<evidence type="ECO:0000256" key="1">
    <source>
        <dbReference type="ARBA" id="ARBA00004370"/>
    </source>
</evidence>
<evidence type="ECO:0000256" key="4">
    <source>
        <dbReference type="ARBA" id="ARBA00022729"/>
    </source>
</evidence>
<proteinExistence type="inferred from homology"/>
<evidence type="ECO:0000259" key="9">
    <source>
        <dbReference type="PROSITE" id="PS51779"/>
    </source>
</evidence>
<dbReference type="PANTHER" id="PTHR12815">
    <property type="entry name" value="SORTING AND ASSEMBLY MACHINERY SAMM50 PROTEIN FAMILY MEMBER"/>
    <property type="match status" value="1"/>
</dbReference>
<feature type="domain" description="POTRA" evidence="9">
    <location>
        <begin position="222"/>
        <end position="300"/>
    </location>
</feature>
<evidence type="ECO:0000256" key="7">
    <source>
        <dbReference type="ARBA" id="ARBA00023237"/>
    </source>
</evidence>
<dbReference type="InterPro" id="IPR023707">
    <property type="entry name" value="OM_assembly_BamA"/>
</dbReference>
<keyword evidence="6" id="KW-0472">Membrane</keyword>
<feature type="domain" description="POTRA" evidence="9">
    <location>
        <begin position="303"/>
        <end position="389"/>
    </location>
</feature>
<dbReference type="InterPro" id="IPR010827">
    <property type="entry name" value="BamA/TamA_POTRA"/>
</dbReference>
<accession>B2MUS7</accession>
<keyword evidence="4" id="KW-0732">Signal</keyword>
<dbReference type="Gene3D" id="3.10.20.310">
    <property type="entry name" value="membrane protein fhac"/>
    <property type="match status" value="5"/>
</dbReference>
<dbReference type="Pfam" id="PF01103">
    <property type="entry name" value="Omp85"/>
    <property type="match status" value="1"/>
</dbReference>
<dbReference type="InterPro" id="IPR000184">
    <property type="entry name" value="Bac_surfAg_D15"/>
</dbReference>
<comment type="subcellular location">
    <subcellularLocation>
        <location evidence="1">Membrane</location>
    </subcellularLocation>
</comment>
<protein>
    <recommendedName>
        <fullName evidence="8">Outer membrane protein assembly factor BamA</fullName>
    </recommendedName>
</protein>
<evidence type="ECO:0000256" key="3">
    <source>
        <dbReference type="ARBA" id="ARBA00022692"/>
    </source>
</evidence>
<evidence type="ECO:0000256" key="6">
    <source>
        <dbReference type="ARBA" id="ARBA00023136"/>
    </source>
</evidence>
<dbReference type="EMBL" id="EU621795">
    <property type="protein sequence ID" value="ACC77463.1"/>
    <property type="molecule type" value="Genomic_DNA"/>
</dbReference>
<dbReference type="PIRSF" id="PIRSF006076">
    <property type="entry name" value="OM_assembly_OMP85"/>
    <property type="match status" value="1"/>
</dbReference>
<dbReference type="AlphaFoldDB" id="B2MUS7"/>
<feature type="domain" description="POTRA" evidence="9">
    <location>
        <begin position="150"/>
        <end position="221"/>
    </location>
</feature>
<dbReference type="NCBIfam" id="TIGR03303">
    <property type="entry name" value="OM_YaeT"/>
    <property type="match status" value="1"/>
</dbReference>
<dbReference type="HAMAP" id="MF_01430">
    <property type="entry name" value="OM_assembly_BamA"/>
    <property type="match status" value="1"/>
</dbReference>
<dbReference type="PANTHER" id="PTHR12815:SF47">
    <property type="entry name" value="TRANSLOCATION AND ASSEMBLY MODULE SUBUNIT TAMA"/>
    <property type="match status" value="1"/>
</dbReference>
<feature type="domain" description="POTRA" evidence="9">
    <location>
        <begin position="477"/>
        <end position="550"/>
    </location>
</feature>
<dbReference type="InterPro" id="IPR034746">
    <property type="entry name" value="POTRA"/>
</dbReference>
<dbReference type="Gene3D" id="2.40.160.50">
    <property type="entry name" value="membrane protein fhac: a member of the omp85/tpsb transporter family"/>
    <property type="match status" value="1"/>
</dbReference>
<keyword evidence="3" id="KW-0812">Transmembrane</keyword>
<keyword evidence="5" id="KW-0677">Repeat</keyword>
<name>B2MUS7_LAWIN</name>
<evidence type="ECO:0000256" key="2">
    <source>
        <dbReference type="ARBA" id="ARBA00022452"/>
    </source>
</evidence>
<dbReference type="Gene3D" id="3.40.50.10610">
    <property type="entry name" value="ABC-type transport auxiliary lipoprotein component"/>
    <property type="match status" value="1"/>
</dbReference>
<feature type="domain" description="POTRA" evidence="9">
    <location>
        <begin position="392"/>
        <end position="474"/>
    </location>
</feature>
<evidence type="ECO:0000313" key="10">
    <source>
        <dbReference type="EMBL" id="ACC77463.1"/>
    </source>
</evidence>
<dbReference type="Pfam" id="PF07244">
    <property type="entry name" value="POTRA"/>
    <property type="match status" value="5"/>
</dbReference>